<keyword evidence="4" id="KW-1185">Reference proteome</keyword>
<comment type="caution">
    <text evidence="3">The sequence shown here is derived from an EMBL/GenBank/DDBJ whole genome shotgun (WGS) entry which is preliminary data.</text>
</comment>
<dbReference type="RefSeq" id="WP_252110420.1">
    <property type="nucleotide sequence ID" value="NZ_JAMSCK010000001.1"/>
</dbReference>
<sequence>MKLKICVFLFLTCLSLSAQHSSEYQIREFHDSIGFAKHGWQMDSIISRIDNSDKKPVNEIYKAVISPHDDYKYAAGLYAKTLSGIKANTVVLIGVAHRARNYELQDKLIFGSYDAWEAPYGNVDISPLRDRLLEKIPSESCVVHNDMMQLEHSLEAIVPFLQYQNRKIKILPLLVPYMKFEDMQKFSEMLARALSEIMQEEGLSYGEDLSVVISNDAIHYGSEDWGGSNLAPFGTDETGNRKAHEKDLRIIDETLKDELSEEKIRDFNNYTVQEYNYKEYKWTWCGRYSVPFGLLFANKLNRLINNEDLQGKIIDYRSSLRNEHIPVKDLGMGTTAPSKPTHWVAYLGMAYQ</sequence>
<protein>
    <submittedName>
        <fullName evidence="3">AmmeMemoRadiSam system protein B</fullName>
    </submittedName>
</protein>
<dbReference type="Gene3D" id="3.40.830.10">
    <property type="entry name" value="LigB-like"/>
    <property type="match status" value="1"/>
</dbReference>
<dbReference type="PANTHER" id="PTHR11060">
    <property type="entry name" value="PROTEIN MEMO1"/>
    <property type="match status" value="1"/>
</dbReference>
<dbReference type="Proteomes" id="UP001155077">
    <property type="component" value="Unassembled WGS sequence"/>
</dbReference>
<dbReference type="NCBIfam" id="TIGR04336">
    <property type="entry name" value="AmmeMemoSam_B"/>
    <property type="match status" value="1"/>
</dbReference>
<dbReference type="InterPro" id="IPR002737">
    <property type="entry name" value="MEMO1_fam"/>
</dbReference>
<reference evidence="3" key="1">
    <citation type="submission" date="2022-06" db="EMBL/GenBank/DDBJ databases">
        <title>Gramella sediminis sp. nov., isolated from deep-sea sediment of the Indian Ocean.</title>
        <authorList>
            <person name="Yang L."/>
        </authorList>
    </citation>
    <scope>NUCLEOTIDE SEQUENCE</scope>
    <source>
        <strain evidence="3">HMD3159</strain>
    </source>
</reference>
<proteinExistence type="inferred from homology"/>
<feature type="signal peptide" evidence="2">
    <location>
        <begin position="1"/>
        <end position="18"/>
    </location>
</feature>
<feature type="chain" id="PRO_5046741543" evidence="2">
    <location>
        <begin position="19"/>
        <end position="352"/>
    </location>
</feature>
<name>A0ABT0YX25_9FLAO</name>
<comment type="similarity">
    <text evidence="1">Belongs to the MEMO1 family.</text>
</comment>
<dbReference type="PANTHER" id="PTHR11060:SF0">
    <property type="entry name" value="PROTEIN MEMO1"/>
    <property type="match status" value="1"/>
</dbReference>
<accession>A0ABT0YX25</accession>
<keyword evidence="2" id="KW-0732">Signal</keyword>
<evidence type="ECO:0000313" key="4">
    <source>
        <dbReference type="Proteomes" id="UP001155077"/>
    </source>
</evidence>
<dbReference type="EMBL" id="JAMSCK010000001">
    <property type="protein sequence ID" value="MCM8568012.1"/>
    <property type="molecule type" value="Genomic_DNA"/>
</dbReference>
<dbReference type="CDD" id="cd07361">
    <property type="entry name" value="MEMO_like"/>
    <property type="match status" value="1"/>
</dbReference>
<dbReference type="Pfam" id="PF01875">
    <property type="entry name" value="Memo"/>
    <property type="match status" value="1"/>
</dbReference>
<evidence type="ECO:0000256" key="1">
    <source>
        <dbReference type="ARBA" id="ARBA00006315"/>
    </source>
</evidence>
<evidence type="ECO:0000256" key="2">
    <source>
        <dbReference type="SAM" id="SignalP"/>
    </source>
</evidence>
<organism evidence="3 4">
    <name type="scientific">Gramella jeungdoensis</name>
    <dbReference type="NCBI Taxonomy" id="708091"/>
    <lineage>
        <taxon>Bacteria</taxon>
        <taxon>Pseudomonadati</taxon>
        <taxon>Bacteroidota</taxon>
        <taxon>Flavobacteriia</taxon>
        <taxon>Flavobacteriales</taxon>
        <taxon>Flavobacteriaceae</taxon>
        <taxon>Christiangramia</taxon>
    </lineage>
</organism>
<gene>
    <name evidence="3" type="primary">amrB</name>
    <name evidence="3" type="ORF">NE848_01360</name>
</gene>
<evidence type="ECO:0000313" key="3">
    <source>
        <dbReference type="EMBL" id="MCM8568012.1"/>
    </source>
</evidence>